<accession>A0A951U7F6</accession>
<dbReference type="PANTHER" id="PTHR24567">
    <property type="entry name" value="CRP FAMILY TRANSCRIPTIONAL REGULATORY PROTEIN"/>
    <property type="match status" value="1"/>
</dbReference>
<dbReference type="InterPro" id="IPR018490">
    <property type="entry name" value="cNMP-bd_dom_sf"/>
</dbReference>
<protein>
    <submittedName>
        <fullName evidence="2">Cyclic nucleotide-binding domain-containing protein</fullName>
    </submittedName>
</protein>
<dbReference type="Gene3D" id="2.60.120.10">
    <property type="entry name" value="Jelly Rolls"/>
    <property type="match status" value="1"/>
</dbReference>
<dbReference type="GO" id="GO:0005829">
    <property type="term" value="C:cytosol"/>
    <property type="evidence" value="ECO:0007669"/>
    <property type="project" value="TreeGrafter"/>
</dbReference>
<dbReference type="Proteomes" id="UP000707356">
    <property type="component" value="Unassembled WGS sequence"/>
</dbReference>
<comment type="caution">
    <text evidence="2">The sequence shown here is derived from an EMBL/GenBank/DDBJ whole genome shotgun (WGS) entry which is preliminary data.</text>
</comment>
<gene>
    <name evidence="2" type="ORF">KME07_24730</name>
</gene>
<dbReference type="SUPFAM" id="SSF51206">
    <property type="entry name" value="cAMP-binding domain-like"/>
    <property type="match status" value="1"/>
</dbReference>
<dbReference type="CDD" id="cd00038">
    <property type="entry name" value="CAP_ED"/>
    <property type="match status" value="1"/>
</dbReference>
<dbReference type="SMART" id="SM00100">
    <property type="entry name" value="cNMP"/>
    <property type="match status" value="1"/>
</dbReference>
<dbReference type="GO" id="GO:0003700">
    <property type="term" value="F:DNA-binding transcription factor activity"/>
    <property type="evidence" value="ECO:0007669"/>
    <property type="project" value="TreeGrafter"/>
</dbReference>
<evidence type="ECO:0000313" key="3">
    <source>
        <dbReference type="Proteomes" id="UP000707356"/>
    </source>
</evidence>
<feature type="domain" description="Cyclic nucleotide-binding" evidence="1">
    <location>
        <begin position="7"/>
        <end position="107"/>
    </location>
</feature>
<dbReference type="InterPro" id="IPR050397">
    <property type="entry name" value="Env_Response_Regulators"/>
</dbReference>
<organism evidence="2 3">
    <name type="scientific">Pegethrix bostrychoides GSE-TBD4-15B</name>
    <dbReference type="NCBI Taxonomy" id="2839662"/>
    <lineage>
        <taxon>Bacteria</taxon>
        <taxon>Bacillati</taxon>
        <taxon>Cyanobacteriota</taxon>
        <taxon>Cyanophyceae</taxon>
        <taxon>Oculatellales</taxon>
        <taxon>Oculatellaceae</taxon>
        <taxon>Pegethrix</taxon>
    </lineage>
</organism>
<evidence type="ECO:0000313" key="2">
    <source>
        <dbReference type="EMBL" id="MBW4468643.1"/>
    </source>
</evidence>
<reference evidence="2" key="1">
    <citation type="submission" date="2021-05" db="EMBL/GenBank/DDBJ databases">
        <authorList>
            <person name="Pietrasiak N."/>
            <person name="Ward R."/>
            <person name="Stajich J.E."/>
            <person name="Kurbessoian T."/>
        </authorList>
    </citation>
    <scope>NUCLEOTIDE SEQUENCE</scope>
    <source>
        <strain evidence="2">GSE-TBD4-15B</strain>
    </source>
</reference>
<evidence type="ECO:0000259" key="1">
    <source>
        <dbReference type="PROSITE" id="PS50042"/>
    </source>
</evidence>
<dbReference type="InterPro" id="IPR014710">
    <property type="entry name" value="RmlC-like_jellyroll"/>
</dbReference>
<sequence length="180" mass="19708">MTKALYMLAEFSDRDFDWLLNAGKRKTAAAESILIKQGEPTDALYLVLAGLLVVTASVDSQIASEEIARLGPGEIAGEMSFVDARPPSATVKAAEDSLIWVIPRSKLAAKLLQDAEFASHFYQATAVFLSDRLRTALSQLGYAKAQFAEIEPEVDPQIADNLDLAKARLNWLLNQLRDTP</sequence>
<dbReference type="EMBL" id="JAHHHV010000091">
    <property type="protein sequence ID" value="MBW4468643.1"/>
    <property type="molecule type" value="Genomic_DNA"/>
</dbReference>
<dbReference type="PROSITE" id="PS50042">
    <property type="entry name" value="CNMP_BINDING_3"/>
    <property type="match status" value="1"/>
</dbReference>
<dbReference type="Pfam" id="PF00027">
    <property type="entry name" value="cNMP_binding"/>
    <property type="match status" value="1"/>
</dbReference>
<dbReference type="AlphaFoldDB" id="A0A951U7F6"/>
<name>A0A951U7F6_9CYAN</name>
<reference evidence="2" key="2">
    <citation type="journal article" date="2022" name="Microbiol. Resour. Announc.">
        <title>Metagenome Sequencing to Explore Phylogenomics of Terrestrial Cyanobacteria.</title>
        <authorList>
            <person name="Ward R.D."/>
            <person name="Stajich J.E."/>
            <person name="Johansen J.R."/>
            <person name="Huntemann M."/>
            <person name="Clum A."/>
            <person name="Foster B."/>
            <person name="Foster B."/>
            <person name="Roux S."/>
            <person name="Palaniappan K."/>
            <person name="Varghese N."/>
            <person name="Mukherjee S."/>
            <person name="Reddy T.B.K."/>
            <person name="Daum C."/>
            <person name="Copeland A."/>
            <person name="Chen I.A."/>
            <person name="Ivanova N.N."/>
            <person name="Kyrpides N.C."/>
            <person name="Shapiro N."/>
            <person name="Eloe-Fadrosh E.A."/>
            <person name="Pietrasiak N."/>
        </authorList>
    </citation>
    <scope>NUCLEOTIDE SEQUENCE</scope>
    <source>
        <strain evidence="2">GSE-TBD4-15B</strain>
    </source>
</reference>
<dbReference type="PANTHER" id="PTHR24567:SF68">
    <property type="entry name" value="DNA-BINDING TRANSCRIPTIONAL DUAL REGULATOR CRP"/>
    <property type="match status" value="1"/>
</dbReference>
<proteinExistence type="predicted"/>
<dbReference type="InterPro" id="IPR000595">
    <property type="entry name" value="cNMP-bd_dom"/>
</dbReference>